<name>A0A9X9LD82_GULGU</name>
<dbReference type="AlphaFoldDB" id="A0A9X9LD82"/>
<evidence type="ECO:0000313" key="2">
    <source>
        <dbReference type="EMBL" id="VCW50328.1"/>
    </source>
</evidence>
<proteinExistence type="predicted"/>
<organism evidence="2 3">
    <name type="scientific">Gulo gulo</name>
    <name type="common">Wolverine</name>
    <name type="synonym">Gluton</name>
    <dbReference type="NCBI Taxonomy" id="48420"/>
    <lineage>
        <taxon>Eukaryota</taxon>
        <taxon>Metazoa</taxon>
        <taxon>Chordata</taxon>
        <taxon>Craniata</taxon>
        <taxon>Vertebrata</taxon>
        <taxon>Euteleostomi</taxon>
        <taxon>Mammalia</taxon>
        <taxon>Eutheria</taxon>
        <taxon>Laurasiatheria</taxon>
        <taxon>Carnivora</taxon>
        <taxon>Caniformia</taxon>
        <taxon>Musteloidea</taxon>
        <taxon>Mustelidae</taxon>
        <taxon>Guloninae</taxon>
        <taxon>Gulo</taxon>
    </lineage>
</organism>
<reference evidence="2 3" key="1">
    <citation type="submission" date="2018-10" db="EMBL/GenBank/DDBJ databases">
        <authorList>
            <person name="Ekblom R."/>
            <person name="Jareborg N."/>
        </authorList>
    </citation>
    <scope>NUCLEOTIDE SEQUENCE [LARGE SCALE GENOMIC DNA]</scope>
    <source>
        <tissue evidence="2">Muscle</tissue>
    </source>
</reference>
<keyword evidence="3" id="KW-1185">Reference proteome</keyword>
<sequence length="164" mass="17288">VSPAGTPACAPGVCPPQVRLQGRVREVQALPHHHPHPSLLHLPLPPQLQGDRRHLQLPAGLVLLHADHPREHSHQQRLPVREAGAGPAAGTTTRAAVYTACGPWARGTPWTSLGLPVLDVARPHLPAPLSLLRPRKLSLPGPRPVRPAGVPGAGCGPWRGPAPV</sequence>
<gene>
    <name evidence="2" type="ORF">BN2614_LOCUS2</name>
</gene>
<accession>A0A9X9LD82</accession>
<comment type="caution">
    <text evidence="2">The sequence shown here is derived from an EMBL/GenBank/DDBJ whole genome shotgun (WGS) entry which is preliminary data.</text>
</comment>
<feature type="region of interest" description="Disordered" evidence="1">
    <location>
        <begin position="140"/>
        <end position="164"/>
    </location>
</feature>
<dbReference type="Proteomes" id="UP000269945">
    <property type="component" value="Unassembled WGS sequence"/>
</dbReference>
<dbReference type="EMBL" id="CYRY02000797">
    <property type="protein sequence ID" value="VCW50328.1"/>
    <property type="molecule type" value="Genomic_DNA"/>
</dbReference>
<evidence type="ECO:0000256" key="1">
    <source>
        <dbReference type="SAM" id="MobiDB-lite"/>
    </source>
</evidence>
<feature type="compositionally biased region" description="Low complexity" evidence="1">
    <location>
        <begin position="140"/>
        <end position="150"/>
    </location>
</feature>
<protein>
    <submittedName>
        <fullName evidence="2">Uncharacterized protein</fullName>
    </submittedName>
</protein>
<evidence type="ECO:0000313" key="3">
    <source>
        <dbReference type="Proteomes" id="UP000269945"/>
    </source>
</evidence>
<feature type="non-terminal residue" evidence="2">
    <location>
        <position position="1"/>
    </location>
</feature>